<evidence type="ECO:0000313" key="3">
    <source>
        <dbReference type="Proteomes" id="UP000054359"/>
    </source>
</evidence>
<feature type="chain" id="PRO_5001830904" description="Secreted protein" evidence="1">
    <location>
        <begin position="38"/>
        <end position="253"/>
    </location>
</feature>
<dbReference type="OMA" id="CIDESAR"/>
<reference evidence="2 3" key="1">
    <citation type="submission" date="2013-11" db="EMBL/GenBank/DDBJ databases">
        <title>Genome sequencing of Stegodyphus mimosarum.</title>
        <authorList>
            <person name="Bechsgaard J."/>
        </authorList>
    </citation>
    <scope>NUCLEOTIDE SEQUENCE [LARGE SCALE GENOMIC DNA]</scope>
</reference>
<protein>
    <recommendedName>
        <fullName evidence="4">Secreted protein</fullName>
    </recommendedName>
</protein>
<proteinExistence type="predicted"/>
<dbReference type="OrthoDB" id="6420019at2759"/>
<evidence type="ECO:0008006" key="4">
    <source>
        <dbReference type="Google" id="ProtNLM"/>
    </source>
</evidence>
<keyword evidence="1" id="KW-0732">Signal</keyword>
<accession>A0A087UW94</accession>
<evidence type="ECO:0000313" key="2">
    <source>
        <dbReference type="EMBL" id="KFM81633.1"/>
    </source>
</evidence>
<gene>
    <name evidence="2" type="ORF">X975_26918</name>
</gene>
<organism evidence="2 3">
    <name type="scientific">Stegodyphus mimosarum</name>
    <name type="common">African social velvet spider</name>
    <dbReference type="NCBI Taxonomy" id="407821"/>
    <lineage>
        <taxon>Eukaryota</taxon>
        <taxon>Metazoa</taxon>
        <taxon>Ecdysozoa</taxon>
        <taxon>Arthropoda</taxon>
        <taxon>Chelicerata</taxon>
        <taxon>Arachnida</taxon>
        <taxon>Araneae</taxon>
        <taxon>Araneomorphae</taxon>
        <taxon>Entelegynae</taxon>
        <taxon>Eresoidea</taxon>
        <taxon>Eresidae</taxon>
        <taxon>Stegodyphus</taxon>
    </lineage>
</organism>
<sequence>MLLMRNNFFNSHNQFIRQFNLKMWILVFAPLLLVCSGEYQSDICEKKFDDVCLIEEPTTLNALSSSEEIMHTLCPLMKGYTQCVHNYERTCDVNTDEFPGEYEDVKNLLDEACDDNTKLHHELLEAIPCLKNAMGVMESICPEDRKKLLTLYTEHMEKDVEANIRELETGNARYKYDCLSQLEDIVCLAEYTMENCGGHARDGVLELFYRSGAIQSMCSQDAISEIFDVLSQLDIEEPRLNSVFYTFHRFTQK</sequence>
<dbReference type="AlphaFoldDB" id="A0A087UW94"/>
<dbReference type="Proteomes" id="UP000054359">
    <property type="component" value="Unassembled WGS sequence"/>
</dbReference>
<evidence type="ECO:0000256" key="1">
    <source>
        <dbReference type="SAM" id="SignalP"/>
    </source>
</evidence>
<keyword evidence="3" id="KW-1185">Reference proteome</keyword>
<feature type="signal peptide" evidence="1">
    <location>
        <begin position="1"/>
        <end position="37"/>
    </location>
</feature>
<name>A0A087UW94_STEMI</name>
<dbReference type="EMBL" id="KK121958">
    <property type="protein sequence ID" value="KFM81633.1"/>
    <property type="molecule type" value="Genomic_DNA"/>
</dbReference>
<feature type="non-terminal residue" evidence="2">
    <location>
        <position position="253"/>
    </location>
</feature>